<dbReference type="InterPro" id="IPR023795">
    <property type="entry name" value="Serpin_CS"/>
</dbReference>
<evidence type="ECO:0000313" key="5">
    <source>
        <dbReference type="Proteomes" id="UP001152836"/>
    </source>
</evidence>
<dbReference type="PANTHER" id="PTHR11461">
    <property type="entry name" value="SERINE PROTEASE INHIBITOR, SERPIN"/>
    <property type="match status" value="1"/>
</dbReference>
<organism evidence="4 5">
    <name type="scientific">Phodopus roborovskii</name>
    <name type="common">Roborovski's desert hamster</name>
    <name type="synonym">Cricetulus roborovskii</name>
    <dbReference type="NCBI Taxonomy" id="109678"/>
    <lineage>
        <taxon>Eukaryota</taxon>
        <taxon>Metazoa</taxon>
        <taxon>Chordata</taxon>
        <taxon>Craniata</taxon>
        <taxon>Vertebrata</taxon>
        <taxon>Euteleostomi</taxon>
        <taxon>Mammalia</taxon>
        <taxon>Eutheria</taxon>
        <taxon>Euarchontoglires</taxon>
        <taxon>Glires</taxon>
        <taxon>Rodentia</taxon>
        <taxon>Myomorpha</taxon>
        <taxon>Muroidea</taxon>
        <taxon>Cricetidae</taxon>
        <taxon>Cricetinae</taxon>
        <taxon>Phodopus</taxon>
    </lineage>
</organism>
<accession>A0AAU9ZQV5</accession>
<feature type="chain" id="PRO_5043561052" evidence="2">
    <location>
        <begin position="22"/>
        <end position="423"/>
    </location>
</feature>
<dbReference type="InterPro" id="IPR023796">
    <property type="entry name" value="Serpin_dom"/>
</dbReference>
<dbReference type="InterPro" id="IPR036186">
    <property type="entry name" value="Serpin_sf"/>
</dbReference>
<dbReference type="EMBL" id="CALSGD010001500">
    <property type="protein sequence ID" value="CAH6850303.1"/>
    <property type="molecule type" value="Genomic_DNA"/>
</dbReference>
<dbReference type="FunFam" id="2.10.310.10:FF:000001">
    <property type="entry name" value="Serpin family A member 1"/>
    <property type="match status" value="1"/>
</dbReference>
<dbReference type="Proteomes" id="UP001152836">
    <property type="component" value="Unassembled WGS sequence"/>
</dbReference>
<sequence>MAHSILSFWLLVAGLVPHTGGKPTPPTSLTQSIPRTPGIQRQPPLIFNNQKFALSLYRQLPVINENKNAILSPLSITVPLTLLAFQDKPEACHLVLKNLGFRVTKDLDTNAPMRYGNQLGALLQDEQCGIHTGSLLFMDKKLKPERKFLAQAQSAYNSDIILISLGDYELAHKQINSAMRDRTHGKIKRLLRDVKPLPNLVLANYIFFKGKWKYRFNPKLTEMKYFTMREGARIMVPMMQRVGWFRFQYLSHLHSYVLQMPYTCNISGVFILPEERRFEDCEKALLQESFDTWVKPLPLSRGQLFFPKFSILAALHLENFKYATSNLNLFYEHMDLSGITMPKAPLRVTTAVHRVELTMDEDGAEEENISDFQSIPKPLLHTLHFNRPFIVLILEEASHNLLFMGKVMNPTSIRSVPKDESRT</sequence>
<evidence type="ECO:0000259" key="3">
    <source>
        <dbReference type="SMART" id="SM00093"/>
    </source>
</evidence>
<dbReference type="InterPro" id="IPR042185">
    <property type="entry name" value="Serpin_sf_2"/>
</dbReference>
<name>A0AAU9ZQV5_PHORO</name>
<keyword evidence="2" id="KW-0732">Signal</keyword>
<comment type="caution">
    <text evidence="4">The sequence shown here is derived from an EMBL/GenBank/DDBJ whole genome shotgun (WGS) entry which is preliminary data.</text>
</comment>
<comment type="similarity">
    <text evidence="1">Belongs to the serpin family.</text>
</comment>
<dbReference type="InterPro" id="IPR000215">
    <property type="entry name" value="Serpin_fam"/>
</dbReference>
<dbReference type="GO" id="GO:0005615">
    <property type="term" value="C:extracellular space"/>
    <property type="evidence" value="ECO:0007669"/>
    <property type="project" value="InterPro"/>
</dbReference>
<evidence type="ECO:0000256" key="1">
    <source>
        <dbReference type="RuleBase" id="RU000411"/>
    </source>
</evidence>
<feature type="domain" description="Serpin" evidence="3">
    <location>
        <begin position="54"/>
        <end position="410"/>
    </location>
</feature>
<dbReference type="AlphaFoldDB" id="A0AAU9ZQV5"/>
<dbReference type="PANTHER" id="PTHR11461:SF160">
    <property type="entry name" value="SERINE (OR CYSTEINE) PEPTIDASE INHIBITOR, CLADE A (ALPHA-1 ANTIPROTEINASE, ANTITRYPSIN), MEMBER 16"/>
    <property type="match status" value="1"/>
</dbReference>
<dbReference type="SUPFAM" id="SSF56574">
    <property type="entry name" value="Serpins"/>
    <property type="match status" value="1"/>
</dbReference>
<gene>
    <name evidence="4" type="primary">Serpina16</name>
    <name evidence="4" type="ORF">PHOROB_LOCUS11691</name>
</gene>
<evidence type="ECO:0000313" key="4">
    <source>
        <dbReference type="EMBL" id="CAH6850303.1"/>
    </source>
</evidence>
<proteinExistence type="inferred from homology"/>
<dbReference type="SMART" id="SM00093">
    <property type="entry name" value="SERPIN"/>
    <property type="match status" value="1"/>
</dbReference>
<dbReference type="Gene3D" id="3.30.497.10">
    <property type="entry name" value="Antithrombin, subunit I, domain 2"/>
    <property type="match status" value="1"/>
</dbReference>
<reference evidence="4" key="1">
    <citation type="submission" date="2022-06" db="EMBL/GenBank/DDBJ databases">
        <authorList>
            <person name="Andreotti S."/>
            <person name="Wyler E."/>
        </authorList>
    </citation>
    <scope>NUCLEOTIDE SEQUENCE</scope>
</reference>
<dbReference type="Pfam" id="PF00079">
    <property type="entry name" value="Serpin"/>
    <property type="match status" value="1"/>
</dbReference>
<dbReference type="Gene3D" id="2.30.39.10">
    <property type="entry name" value="Alpha-1-antitrypsin, domain 1"/>
    <property type="match status" value="1"/>
</dbReference>
<evidence type="ECO:0000256" key="2">
    <source>
        <dbReference type="SAM" id="SignalP"/>
    </source>
</evidence>
<dbReference type="PROSITE" id="PS00284">
    <property type="entry name" value="SERPIN"/>
    <property type="match status" value="1"/>
</dbReference>
<dbReference type="InterPro" id="IPR042178">
    <property type="entry name" value="Serpin_sf_1"/>
</dbReference>
<dbReference type="GO" id="GO:0004867">
    <property type="term" value="F:serine-type endopeptidase inhibitor activity"/>
    <property type="evidence" value="ECO:0007669"/>
    <property type="project" value="InterPro"/>
</dbReference>
<feature type="signal peptide" evidence="2">
    <location>
        <begin position="1"/>
        <end position="21"/>
    </location>
</feature>
<protein>
    <submittedName>
        <fullName evidence="4">Serpina16 protein</fullName>
    </submittedName>
</protein>
<keyword evidence="5" id="KW-1185">Reference proteome</keyword>